<dbReference type="Pfam" id="PF05990">
    <property type="entry name" value="DUF900"/>
    <property type="match status" value="1"/>
</dbReference>
<dbReference type="PANTHER" id="PTHR36513:SF1">
    <property type="entry name" value="TRANSMEMBRANE PROTEIN"/>
    <property type="match status" value="1"/>
</dbReference>
<keyword evidence="3" id="KW-1185">Reference proteome</keyword>
<dbReference type="SUPFAM" id="SSF53474">
    <property type="entry name" value="alpha/beta-Hydrolases"/>
    <property type="match status" value="1"/>
</dbReference>
<organism evidence="2 3">
    <name type="scientific">Rhodovulum adriaticum</name>
    <name type="common">Rhodopseudomonas adriatica</name>
    <dbReference type="NCBI Taxonomy" id="35804"/>
    <lineage>
        <taxon>Bacteria</taxon>
        <taxon>Pseudomonadati</taxon>
        <taxon>Pseudomonadota</taxon>
        <taxon>Alphaproteobacteria</taxon>
        <taxon>Rhodobacterales</taxon>
        <taxon>Paracoccaceae</taxon>
        <taxon>Rhodovulum</taxon>
    </lineage>
</organism>
<evidence type="ECO:0000256" key="1">
    <source>
        <dbReference type="SAM" id="SignalP"/>
    </source>
</evidence>
<name>A0A4R2P111_RHOAD</name>
<evidence type="ECO:0000313" key="3">
    <source>
        <dbReference type="Proteomes" id="UP000295733"/>
    </source>
</evidence>
<feature type="chain" id="PRO_5020680172" evidence="1">
    <location>
        <begin position="18"/>
        <end position="367"/>
    </location>
</feature>
<dbReference type="InterPro" id="IPR029058">
    <property type="entry name" value="AB_hydrolase_fold"/>
</dbReference>
<reference evidence="2 3" key="1">
    <citation type="submission" date="2019-03" db="EMBL/GenBank/DDBJ databases">
        <title>Genomic Encyclopedia of Type Strains, Phase IV (KMG-IV): sequencing the most valuable type-strain genomes for metagenomic binning, comparative biology and taxonomic classification.</title>
        <authorList>
            <person name="Goeker M."/>
        </authorList>
    </citation>
    <scope>NUCLEOTIDE SEQUENCE [LARGE SCALE GENOMIC DNA]</scope>
    <source>
        <strain evidence="2 3">DSM 2781</strain>
    </source>
</reference>
<dbReference type="Gene3D" id="3.40.50.1820">
    <property type="entry name" value="alpha/beta hydrolase"/>
    <property type="match status" value="1"/>
</dbReference>
<gene>
    <name evidence="2" type="ORF">EV656_101449</name>
</gene>
<accession>A0A4R2P111</accession>
<comment type="caution">
    <text evidence="2">The sequence shown here is derived from an EMBL/GenBank/DDBJ whole genome shotgun (WGS) entry which is preliminary data.</text>
</comment>
<proteinExistence type="predicted"/>
<dbReference type="PANTHER" id="PTHR36513">
    <property type="entry name" value="ABC TRANSMEMBRANE TYPE-1 DOMAIN-CONTAINING PROTEIN"/>
    <property type="match status" value="1"/>
</dbReference>
<dbReference type="Proteomes" id="UP000295733">
    <property type="component" value="Unassembled WGS sequence"/>
</dbReference>
<dbReference type="InterPro" id="IPR014586">
    <property type="entry name" value="UCP033909"/>
</dbReference>
<sequence length="367" mass="39909">MRRVFLVLIVVALAACAPRGGIVVVPAAAPEADLHTVFMATTRTPTESVDFSNERNPDLTFGAYTVAIPPDRQPGTVRYPRANPDLREEFVTVSADLYDAPRAFTAALSRELRQRPPGKRGVVVFVHGFNTNFAEGLYRTAQLTHDFGIESVPLHYSWPSSANPLGYAHDRDSTLFARSGFASYLDSVIAAGPEEVLIVAHSMGSLLTMETLRTMSLERPGRVARDIDGLVLFSPDIDIQVFRSQVRDIARMPRDVIVFTSKRDRALQLSARLSGDQRRLGNVGDIDDVADLDITILDVTEFSRGLGHFTPGTSPELIRVLSNIPSLERALNEGAQVNPGLLPGTVLTVQNATAVILSPLTALSAQP</sequence>
<dbReference type="EMBL" id="SLXL01000001">
    <property type="protein sequence ID" value="TCP27541.1"/>
    <property type="molecule type" value="Genomic_DNA"/>
</dbReference>
<dbReference type="PROSITE" id="PS51257">
    <property type="entry name" value="PROKAR_LIPOPROTEIN"/>
    <property type="match status" value="1"/>
</dbReference>
<dbReference type="OrthoDB" id="9797755at2"/>
<dbReference type="RefSeq" id="WP_132599001.1">
    <property type="nucleotide sequence ID" value="NZ_NRRP01000004.1"/>
</dbReference>
<evidence type="ECO:0000313" key="2">
    <source>
        <dbReference type="EMBL" id="TCP27541.1"/>
    </source>
</evidence>
<dbReference type="AlphaFoldDB" id="A0A4R2P111"/>
<feature type="signal peptide" evidence="1">
    <location>
        <begin position="1"/>
        <end position="17"/>
    </location>
</feature>
<dbReference type="PIRSF" id="PIRSF033909">
    <property type="entry name" value="UCP033909"/>
    <property type="match status" value="1"/>
</dbReference>
<dbReference type="InterPro" id="IPR010297">
    <property type="entry name" value="DUF900_hydrolase"/>
</dbReference>
<protein>
    <submittedName>
        <fullName evidence="2">Esterase/lipase superfamily enzyme</fullName>
    </submittedName>
</protein>
<keyword evidence="1" id="KW-0732">Signal</keyword>